<dbReference type="PANTHER" id="PTHR45651:SF68">
    <property type="entry name" value="ION TRANSPORT DOMAIN-CONTAINING PROTEIN"/>
    <property type="match status" value="1"/>
</dbReference>
<evidence type="ECO:0000313" key="4">
    <source>
        <dbReference type="Proteomes" id="UP000238479"/>
    </source>
</evidence>
<keyword evidence="1" id="KW-0813">Transport</keyword>
<dbReference type="PANTHER" id="PTHR45651">
    <property type="entry name" value="CYCLIC NUCLEOTIDE-GATED ION CHANNEL 15-RELATED-RELATED"/>
    <property type="match status" value="1"/>
</dbReference>
<dbReference type="GO" id="GO:0034220">
    <property type="term" value="P:monoatomic ion transmembrane transport"/>
    <property type="evidence" value="ECO:0007669"/>
    <property type="project" value="UniProtKB-KW"/>
</dbReference>
<keyword evidence="1" id="KW-0406">Ion transport</keyword>
<dbReference type="GO" id="GO:0016020">
    <property type="term" value="C:membrane"/>
    <property type="evidence" value="ECO:0007669"/>
    <property type="project" value="UniProtKB-SubCell"/>
</dbReference>
<keyword evidence="2" id="KW-1133">Transmembrane helix</keyword>
<comment type="caution">
    <text evidence="3">The sequence shown here is derived from an EMBL/GenBank/DDBJ whole genome shotgun (WGS) entry which is preliminary data.</text>
</comment>
<dbReference type="AlphaFoldDB" id="A0A2P6RHN7"/>
<evidence type="ECO:0000256" key="2">
    <source>
        <dbReference type="SAM" id="Phobius"/>
    </source>
</evidence>
<name>A0A2P6RHN7_ROSCH</name>
<keyword evidence="2" id="KW-0472">Membrane</keyword>
<dbReference type="Proteomes" id="UP000238479">
    <property type="component" value="Chromosome 3"/>
</dbReference>
<keyword evidence="4" id="KW-1185">Reference proteome</keyword>
<sequence length="216" mass="24423">MTFSTARLYRYIRFLSHHPILGFVSFIAHIIPVYLCPFIRTVDLLAAGDVPVVALPSVVYLFLDPLFLYAPLINGDTKCLVLDHRLKITALVFRSWGDLHYLVKMFEGLRRKSPISKKLSGLAIDTLAILPIPQVTILGFLPKMRGSNSLKTMNVLTSLIVLQYLPRGYPLYQLCSTWNTWTIGGTGYKLPNWSLIVINIYGYIIASHVRLNLITT</sequence>
<feature type="transmembrane region" description="Helical" evidence="2">
    <location>
        <begin position="192"/>
        <end position="213"/>
    </location>
</feature>
<feature type="transmembrane region" description="Helical" evidence="2">
    <location>
        <begin position="20"/>
        <end position="37"/>
    </location>
</feature>
<keyword evidence="2" id="KW-0812">Transmembrane</keyword>
<feature type="transmembrane region" description="Helical" evidence="2">
    <location>
        <begin position="119"/>
        <end position="141"/>
    </location>
</feature>
<keyword evidence="1" id="KW-0407">Ion channel</keyword>
<evidence type="ECO:0000313" key="3">
    <source>
        <dbReference type="EMBL" id="PRQ45921.1"/>
    </source>
</evidence>
<protein>
    <submittedName>
        <fullName evidence="3">Uncharacterized protein</fullName>
    </submittedName>
</protein>
<feature type="transmembrane region" description="Helical" evidence="2">
    <location>
        <begin position="44"/>
        <end position="63"/>
    </location>
</feature>
<proteinExistence type="predicted"/>
<dbReference type="Gramene" id="PRQ45921">
    <property type="protein sequence ID" value="PRQ45921"/>
    <property type="gene ID" value="RchiOBHm_Chr3g0496921"/>
</dbReference>
<dbReference type="EMBL" id="PDCK01000041">
    <property type="protein sequence ID" value="PRQ45921.1"/>
    <property type="molecule type" value="Genomic_DNA"/>
</dbReference>
<gene>
    <name evidence="3" type="ORF">RchiOBHm_Chr3g0496921</name>
</gene>
<organism evidence="3 4">
    <name type="scientific">Rosa chinensis</name>
    <name type="common">China rose</name>
    <dbReference type="NCBI Taxonomy" id="74649"/>
    <lineage>
        <taxon>Eukaryota</taxon>
        <taxon>Viridiplantae</taxon>
        <taxon>Streptophyta</taxon>
        <taxon>Embryophyta</taxon>
        <taxon>Tracheophyta</taxon>
        <taxon>Spermatophyta</taxon>
        <taxon>Magnoliopsida</taxon>
        <taxon>eudicotyledons</taxon>
        <taxon>Gunneridae</taxon>
        <taxon>Pentapetalae</taxon>
        <taxon>rosids</taxon>
        <taxon>fabids</taxon>
        <taxon>Rosales</taxon>
        <taxon>Rosaceae</taxon>
        <taxon>Rosoideae</taxon>
        <taxon>Rosoideae incertae sedis</taxon>
        <taxon>Rosa</taxon>
    </lineage>
</organism>
<evidence type="ECO:0000256" key="1">
    <source>
        <dbReference type="ARBA" id="ARBA00023303"/>
    </source>
</evidence>
<reference evidence="3 4" key="1">
    <citation type="journal article" date="2018" name="Nat. Genet.">
        <title>The Rosa genome provides new insights in the design of modern roses.</title>
        <authorList>
            <person name="Bendahmane M."/>
        </authorList>
    </citation>
    <scope>NUCLEOTIDE SEQUENCE [LARGE SCALE GENOMIC DNA]</scope>
    <source>
        <strain evidence="4">cv. Old Blush</strain>
    </source>
</reference>
<dbReference type="STRING" id="74649.A0A2P6RHN7"/>
<accession>A0A2P6RHN7</accession>